<keyword evidence="1 4" id="KW-0808">Transferase</keyword>
<keyword evidence="6" id="KW-1185">Reference proteome</keyword>
<comment type="caution">
    <text evidence="4">Lacks conserved residue(s) required for the propagation of feature annotation.</text>
</comment>
<organism evidence="5 6">
    <name type="scientific">Candidatus Nitrosocosmicus arcticus</name>
    <dbReference type="NCBI Taxonomy" id="2035267"/>
    <lineage>
        <taxon>Archaea</taxon>
        <taxon>Nitrososphaerota</taxon>
        <taxon>Nitrososphaeria</taxon>
        <taxon>Nitrososphaerales</taxon>
        <taxon>Nitrososphaeraceae</taxon>
        <taxon>Candidatus Nitrosocosmicus</taxon>
    </lineage>
</organism>
<dbReference type="EMBL" id="VOAH01000015">
    <property type="protein sequence ID" value="TVP39505.1"/>
    <property type="molecule type" value="Genomic_DNA"/>
</dbReference>
<feature type="binding site" evidence="4">
    <location>
        <position position="237"/>
    </location>
    <ligand>
        <name>Mg(2+)</name>
        <dbReference type="ChEBI" id="CHEBI:18420"/>
    </ligand>
</feature>
<comment type="function">
    <text evidence="4">Catalyzes the sequential condensation of isopentenyl diphosphate (IPP) with geranylgeranyl diphosphate (GGPP) to yield (2Z,6Z,10Z,14Z,18Z,22Z,26Z,30E,34E,38E)-undecaprenyl diphosphate (tritrans,heptacis-UPP). It is probably the precursor of glycosyl carrier lipids.</text>
</comment>
<keyword evidence="2 4" id="KW-0479">Metal-binding</keyword>
<feature type="binding site" evidence="4">
    <location>
        <begin position="91"/>
        <end position="93"/>
    </location>
    <ligand>
        <name>substrate</name>
    </ligand>
</feature>
<accession>A0A557SSD6</accession>
<gene>
    <name evidence="4" type="primary">uppS</name>
    <name evidence="5" type="ORF">NARC_150099</name>
</gene>
<reference evidence="5 6" key="1">
    <citation type="journal article" date="2019" name="Front. Microbiol.">
        <title>Ammonia Oxidation by the Arctic Terrestrial Thaumarchaeote Candidatus Nitrosocosmicus arcticus Is Stimulated by Increasing Temperatures.</title>
        <authorList>
            <person name="Alves R.J.E."/>
            <person name="Kerou M."/>
            <person name="Zappe A."/>
            <person name="Bittner R."/>
            <person name="Abby S.S."/>
            <person name="Schmidt H.A."/>
            <person name="Pfeifer K."/>
            <person name="Schleper C."/>
        </authorList>
    </citation>
    <scope>NUCLEOTIDE SEQUENCE [LARGE SCALE GENOMIC DNA]</scope>
    <source>
        <strain evidence="5 6">Kfb</strain>
    </source>
</reference>
<dbReference type="GO" id="GO:0000287">
    <property type="term" value="F:magnesium ion binding"/>
    <property type="evidence" value="ECO:0007669"/>
    <property type="project" value="UniProtKB-UniRule"/>
</dbReference>
<evidence type="ECO:0000256" key="1">
    <source>
        <dbReference type="ARBA" id="ARBA00022679"/>
    </source>
</evidence>
<comment type="cofactor">
    <cofactor evidence="4">
        <name>Mg(2+)</name>
        <dbReference type="ChEBI" id="CHEBI:18420"/>
    </cofactor>
    <text evidence="4">Binds 2 magnesium ions per subunit.</text>
</comment>
<comment type="subunit">
    <text evidence="4">Homodimer.</text>
</comment>
<dbReference type="HAMAP" id="MF_01139">
    <property type="entry name" value="ISPT"/>
    <property type="match status" value="1"/>
</dbReference>
<comment type="catalytic activity">
    <reaction evidence="4">
        <text>geranylgeranyl diphosphate + 7 isopentenyl diphosphate = tri-trans,hepta-cis-undecaprenyl diphosphate + 7 diphosphate</text>
        <dbReference type="Rhea" id="RHEA:27622"/>
        <dbReference type="ChEBI" id="CHEBI:33019"/>
        <dbReference type="ChEBI" id="CHEBI:57533"/>
        <dbReference type="ChEBI" id="CHEBI:60388"/>
        <dbReference type="ChEBI" id="CHEBI:128769"/>
        <dbReference type="EC" id="2.5.1.89"/>
    </reaction>
</comment>
<feature type="active site" evidence="4">
    <location>
        <position position="46"/>
    </location>
</feature>
<dbReference type="Pfam" id="PF01255">
    <property type="entry name" value="Prenyltransf"/>
    <property type="match status" value="1"/>
</dbReference>
<dbReference type="InterPro" id="IPR001441">
    <property type="entry name" value="UPP_synth-like"/>
</dbReference>
<evidence type="ECO:0000256" key="3">
    <source>
        <dbReference type="ARBA" id="ARBA00022842"/>
    </source>
</evidence>
<feature type="active site" description="Proton acceptor" evidence="4">
    <location>
        <position position="94"/>
    </location>
</feature>
<dbReference type="InterPro" id="IPR018520">
    <property type="entry name" value="UPP_synth-like_CS"/>
</dbReference>
<comment type="similarity">
    <text evidence="4">Belongs to the UPP synthase family.</text>
</comment>
<keyword evidence="3 4" id="KW-0460">Magnesium</keyword>
<dbReference type="GO" id="GO:0045547">
    <property type="term" value="F:ditrans,polycis-polyprenyl diphosphate synthase [(2E,6E)-farnesyl diphosphate specific] activity"/>
    <property type="evidence" value="ECO:0007669"/>
    <property type="project" value="TreeGrafter"/>
</dbReference>
<dbReference type="SUPFAM" id="SSF64005">
    <property type="entry name" value="Undecaprenyl diphosphate synthase"/>
    <property type="match status" value="1"/>
</dbReference>
<feature type="binding site" evidence="4">
    <location>
        <begin position="47"/>
        <end position="50"/>
    </location>
    <ligand>
        <name>substrate</name>
    </ligand>
</feature>
<protein>
    <recommendedName>
        <fullName evidence="4">Tritrans,polycis-undecaprenyl-diphosphate synthase (geranylgeranyl-diphosphate specific)</fullName>
        <ecNumber evidence="4">2.5.1.89</ecNumber>
    </recommendedName>
    <alternativeName>
        <fullName evidence="4">Undecaprenyl diphosphate synthase</fullName>
        <shortName evidence="4">UDS</shortName>
    </alternativeName>
    <alternativeName>
        <fullName evidence="4">Undecaprenyl pyrophosphate synthase</fullName>
        <shortName evidence="4">UPP synthase</shortName>
    </alternativeName>
</protein>
<feature type="binding site" evidence="4">
    <location>
        <position position="63"/>
    </location>
    <ligand>
        <name>substrate</name>
    </ligand>
</feature>
<proteinExistence type="inferred from homology"/>
<feature type="binding site" evidence="4">
    <location>
        <position position="51"/>
    </location>
    <ligand>
        <name>substrate</name>
    </ligand>
</feature>
<feature type="binding site" evidence="4">
    <location>
        <position position="59"/>
    </location>
    <ligand>
        <name>substrate</name>
    </ligand>
</feature>
<dbReference type="EC" id="2.5.1.89" evidence="4"/>
<dbReference type="GO" id="GO:0016094">
    <property type="term" value="P:polyprenol biosynthetic process"/>
    <property type="evidence" value="ECO:0007669"/>
    <property type="project" value="TreeGrafter"/>
</dbReference>
<dbReference type="PROSITE" id="PS01066">
    <property type="entry name" value="UPP_SYNTHASE"/>
    <property type="match status" value="1"/>
</dbReference>
<evidence type="ECO:0000313" key="6">
    <source>
        <dbReference type="Proteomes" id="UP000315289"/>
    </source>
</evidence>
<feature type="binding site" evidence="4">
    <location>
        <position position="46"/>
    </location>
    <ligand>
        <name>Mg(2+)</name>
        <dbReference type="ChEBI" id="CHEBI:18420"/>
    </ligand>
</feature>
<dbReference type="CDD" id="cd00475">
    <property type="entry name" value="Cis_IPPS"/>
    <property type="match status" value="1"/>
</dbReference>
<feature type="binding site" evidence="4">
    <location>
        <position position="97"/>
    </location>
    <ligand>
        <name>substrate</name>
    </ligand>
</feature>
<dbReference type="Proteomes" id="UP000315289">
    <property type="component" value="Unassembled WGS sequence"/>
</dbReference>
<dbReference type="FunFam" id="3.40.1180.10:FF:000003">
    <property type="entry name" value="Isoprenyl transferase 2"/>
    <property type="match status" value="1"/>
</dbReference>
<dbReference type="AlphaFoldDB" id="A0A557SSD6"/>
<feature type="binding site" evidence="4">
    <location>
        <begin position="224"/>
        <end position="226"/>
    </location>
    <ligand>
        <name>substrate</name>
    </ligand>
</feature>
<name>A0A557SSD6_9ARCH</name>
<dbReference type="Gene3D" id="3.40.1180.10">
    <property type="entry name" value="Decaprenyl diphosphate synthase-like"/>
    <property type="match status" value="1"/>
</dbReference>
<evidence type="ECO:0000256" key="2">
    <source>
        <dbReference type="ARBA" id="ARBA00022723"/>
    </source>
</evidence>
<sequence>MSIIDKILKLLYSTSRQNLIYKIYEKHLTSQINQFPFPQHIGIILDGNRRWSKIMDIDKVKGHQMGADIAEDLLNWIYDLGIKITTVYVLSNENLHRETNELENIYSLLEDKLISLYNDSRIHDKQIRVKSIGEFNILPKRLQDILSKLETRTENYENMYLNIAIAYGGQKELIDAIRKIAISVKENKIEIDDIDEKIIEANLYTAHLPQAEPDLILRTSGEKRLSGFLLWQSAYSELIFVDIFWPEFRKIDLMRAIRTFQNRARRYGK</sequence>
<dbReference type="PANTHER" id="PTHR10291:SF43">
    <property type="entry name" value="DEHYDRODOLICHYL DIPHOSPHATE SYNTHASE COMPLEX SUBUNIT DHDDS"/>
    <property type="match status" value="1"/>
</dbReference>
<dbReference type="NCBIfam" id="TIGR00055">
    <property type="entry name" value="uppS"/>
    <property type="match status" value="1"/>
</dbReference>
<evidence type="ECO:0000256" key="4">
    <source>
        <dbReference type="HAMAP-Rule" id="MF_01139"/>
    </source>
</evidence>
<dbReference type="PANTHER" id="PTHR10291">
    <property type="entry name" value="DEHYDRODOLICHYL DIPHOSPHATE SYNTHASE FAMILY MEMBER"/>
    <property type="match status" value="1"/>
</dbReference>
<dbReference type="InterPro" id="IPR036424">
    <property type="entry name" value="UPP_synth-like_sf"/>
</dbReference>
<evidence type="ECO:0000313" key="5">
    <source>
        <dbReference type="EMBL" id="TVP39505.1"/>
    </source>
</evidence>
<dbReference type="OrthoDB" id="8293at2157"/>
<feature type="binding site" evidence="4">
    <location>
        <position position="218"/>
    </location>
    <ligand>
        <name>substrate</name>
    </ligand>
</feature>
<comment type="caution">
    <text evidence="5">The sequence shown here is derived from an EMBL/GenBank/DDBJ whole genome shotgun (WGS) entry which is preliminary data.</text>
</comment>